<comment type="caution">
    <text evidence="1">The sequence shown here is derived from an EMBL/GenBank/DDBJ whole genome shotgun (WGS) entry which is preliminary data.</text>
</comment>
<evidence type="ECO:0000313" key="1">
    <source>
        <dbReference type="EMBL" id="KAJ7558111.1"/>
    </source>
</evidence>
<accession>A0ACC2DV55</accession>
<keyword evidence="2" id="KW-1185">Reference proteome</keyword>
<dbReference type="Proteomes" id="UP001162992">
    <property type="component" value="Chromosome 4"/>
</dbReference>
<evidence type="ECO:0000313" key="2">
    <source>
        <dbReference type="Proteomes" id="UP001162992"/>
    </source>
</evidence>
<gene>
    <name evidence="1" type="ORF">O6H91_04G025100</name>
</gene>
<proteinExistence type="predicted"/>
<reference evidence="2" key="1">
    <citation type="journal article" date="2024" name="Proc. Natl. Acad. Sci. U.S.A.">
        <title>Extraordinary preservation of gene collinearity over three hundred million years revealed in homosporous lycophytes.</title>
        <authorList>
            <person name="Li C."/>
            <person name="Wickell D."/>
            <person name="Kuo L.Y."/>
            <person name="Chen X."/>
            <person name="Nie B."/>
            <person name="Liao X."/>
            <person name="Peng D."/>
            <person name="Ji J."/>
            <person name="Jenkins J."/>
            <person name="Williams M."/>
            <person name="Shu S."/>
            <person name="Plott C."/>
            <person name="Barry K."/>
            <person name="Rajasekar S."/>
            <person name="Grimwood J."/>
            <person name="Han X."/>
            <person name="Sun S."/>
            <person name="Hou Z."/>
            <person name="He W."/>
            <person name="Dai G."/>
            <person name="Sun C."/>
            <person name="Schmutz J."/>
            <person name="Leebens-Mack J.H."/>
            <person name="Li F.W."/>
            <person name="Wang L."/>
        </authorList>
    </citation>
    <scope>NUCLEOTIDE SEQUENCE [LARGE SCALE GENOMIC DNA]</scope>
    <source>
        <strain evidence="2">cv. PW_Plant_1</strain>
    </source>
</reference>
<name>A0ACC2DV55_DIPCM</name>
<dbReference type="EMBL" id="CM055095">
    <property type="protein sequence ID" value="KAJ7558111.1"/>
    <property type="molecule type" value="Genomic_DNA"/>
</dbReference>
<organism evidence="1 2">
    <name type="scientific">Diphasiastrum complanatum</name>
    <name type="common">Issler's clubmoss</name>
    <name type="synonym">Lycopodium complanatum</name>
    <dbReference type="NCBI Taxonomy" id="34168"/>
    <lineage>
        <taxon>Eukaryota</taxon>
        <taxon>Viridiplantae</taxon>
        <taxon>Streptophyta</taxon>
        <taxon>Embryophyta</taxon>
        <taxon>Tracheophyta</taxon>
        <taxon>Lycopodiopsida</taxon>
        <taxon>Lycopodiales</taxon>
        <taxon>Lycopodiaceae</taxon>
        <taxon>Lycopodioideae</taxon>
        <taxon>Diphasiastrum</taxon>
    </lineage>
</organism>
<sequence>MEKSCGGGRRGGGLGNGASAPRRLRTQYKDFSGFDSAQSNVCVATGDEDELMEGEHNVRHMERMKDTPSVLSLQGSTKGGSSRNKRKRNGYQETAMQARGRFTDDMDETTESTEAGASDDDDDLPPPAIPLRAVNSRPQGKFQEDGVLVDLFIVPRKARTGCIVKPAIMKRPQESPLRGIEVIAGRTSAATVQASTLPLLSSTVSSKFGKKAKLTASKLRSEKVPKVCNSPVISEQEVEAAEALSDLSRMFVNPVSPKAVLDVKVELQSTSVAGISNAPLASSSLPLKPPASASSPDLSYSSAGASSQQAEALKRKRPRVKLSAENGDPFVEGRSNAIAAFAAVKVELDQTRQVPIPSQSCPELDSTVAASSEAVTALSPNARASSSIVSFPVNLDSLSPAPVSQHNAVEKGFSISNNKGRDVDTDVSCSTQKNLKLTVLPEKFSIGDAASPAFSMKEMKVSKSSLCAAASLAEQEVSRRSPPVQEVSPAKWGIDLMASPPEGSERTIEHFGAAVRESGNSSGLEKETVATTVRGDYKEEESAIQQVREVVMEQNMLKQKYKEEQKGRELAESNNQHTQKLGRHVKADVKGAQKQSERAGASYQSSAATSTSSLDKGTRDQPLLPSLPSSVNVPGWPGVLPTLGYYGPVAAAAAASVAAWPGVASLAKASMDENNSNFQLPSYVIPPRQPWKRCASHVYIARFIGVQQQMAGHPFFAATYANPTGLYGAKPYLPLPPTDALYGAAAAAFINRKAPGASSSANMLLSADEGSSYGVGSLYDKDIRGAFLGTLTTPEAKERVSASCTDALFRISLLQQPQLEEHHQSSTPLQVSPSAGSVSAAGPLTFVGTTGGLGMLSGTSGMPGLNSTTTGDSEVLVSRGGSITTIGTGVSIASAQAQYIQAIMQQNTFPFIFPPHFGSPSFTSASVHVGQQQPPQFFNSPYFHSQTPIQAQQQTQQTPIVSVGLVSQQKQQDLRTFSSTGSSVQQQQQPVPPRSSQQQQQQHSSQTSPQQVQGQRAEESNAIGANVSAESKFSIMQRALYGHTPSSGQISSSVNLSSPISTVEMQMAPVHQDFGSVAVSGMKQNCQNQQQKQLAPMQQQSQQLSGLSSHLLSSPQMQMSGGSPGFSLGLKGLDSQISQAFHSMSVTNLTRGSVGPGPLGLAPVAAVMAPEGHAVLPNMVDPTKNHTQYQQSQLHQSYHPKHSNLTVQQQQRCVSVQRSDTGGTDDVRSGMDSNNQNGANRGRDSGDERKSLVKRALGSSSLPTVDFEAQPDAAYSSSINPPLSRPLNNGSLVLTAACTLPSHPSGQMLSVSLPAPNVSTNLTSKQTAPRDKALLNQNVIASPTSSLLPIGDRASLAVTFKKSNPLGLCFPSGQISTSNCQRQGQPLQHAQVKSMQRPSQGSLPAASENSQALPLAAGKSHMQQSRSPPVTGASLAPCLPSPTSVPSSGSMPSPPLPPILKSPSNGSPKIVGTGKSSSHVAQKASTAAGKRSANAASIGGTTPSLQSVPSKPSQLQTQQAQQLQPSQLQQSILPASFQLSPLAQQFQQQQSHLSQQQVQQSQKQSLQQQQQVFLQQQQQHYLQQQHHKLQSQPQMNIKNQQNQAVLQPQQQHSGVQPSSQNRQSSSFSKMLQHLQQQKHQQFGRPLALSNPTGTSSTSPNTLMMGSSNNPYPGNLNDNLVSDENGSNRGPGSRQNPSGSHGITGAYLQAGTNSGAIGKKLEQAAGVDGLRQEHANGNLSVASSSPCNSPTTGSPTFDTPAARITSSVMPIKSAAGQISGVNHTENAASGVATASIRTSLTVTATINSTRTSSLSNDGRTKKLGHYHSDSSLGSNGRVSIGGTSASLHQGAVSSVQPNNTSTHQVSTSATPGTFLNVSSNAQAG</sequence>
<protein>
    <submittedName>
        <fullName evidence="1">Uncharacterized protein</fullName>
    </submittedName>
</protein>